<evidence type="ECO:0000313" key="3">
    <source>
        <dbReference type="Proteomes" id="UP000215335"/>
    </source>
</evidence>
<sequence length="194" mass="21940">MRTKFSLFCLFVALCATLAHAKLNDWHFQAVSVRSHIFESLRPKGNPEVIKECGSVVTKPYGQLEQVYKRGQVAADTTCTWKLRAPANHRINIISVGFDLSDSHSDTPIDYDSAKNSGVSLYNSEEAGEGLMTTFYTSPKEHGSSGFVNSISSQENMVVEVKYHDNINYDTQYIKIKYEFLPVDKMQELLSKYH</sequence>
<protein>
    <recommendedName>
        <fullName evidence="4">CUB domain-containing protein</fullName>
    </recommendedName>
</protein>
<proteinExistence type="predicted"/>
<dbReference type="SUPFAM" id="SSF49854">
    <property type="entry name" value="Spermadhesin, CUB domain"/>
    <property type="match status" value="1"/>
</dbReference>
<keyword evidence="3" id="KW-1185">Reference proteome</keyword>
<dbReference type="InterPro" id="IPR035914">
    <property type="entry name" value="Sperma_CUB_dom_sf"/>
</dbReference>
<name>A0A232FJT8_9HYME</name>
<feature type="signal peptide" evidence="1">
    <location>
        <begin position="1"/>
        <end position="21"/>
    </location>
</feature>
<accession>A0A232FJT8</accession>
<dbReference type="EMBL" id="NNAY01000099">
    <property type="protein sequence ID" value="OXU30994.1"/>
    <property type="molecule type" value="Genomic_DNA"/>
</dbReference>
<keyword evidence="1" id="KW-0732">Signal</keyword>
<evidence type="ECO:0000256" key="1">
    <source>
        <dbReference type="SAM" id="SignalP"/>
    </source>
</evidence>
<feature type="chain" id="PRO_5013144682" description="CUB domain-containing protein" evidence="1">
    <location>
        <begin position="22"/>
        <end position="194"/>
    </location>
</feature>
<dbReference type="OrthoDB" id="7691758at2759"/>
<reference evidence="2 3" key="1">
    <citation type="journal article" date="2017" name="Curr. Biol.">
        <title>The Evolution of Venom by Co-option of Single-Copy Genes.</title>
        <authorList>
            <person name="Martinson E.O."/>
            <person name="Mrinalini"/>
            <person name="Kelkar Y.D."/>
            <person name="Chang C.H."/>
            <person name="Werren J.H."/>
        </authorList>
    </citation>
    <scope>NUCLEOTIDE SEQUENCE [LARGE SCALE GENOMIC DNA]</scope>
    <source>
        <strain evidence="2 3">Alberta</strain>
        <tissue evidence="2">Whole body</tissue>
    </source>
</reference>
<dbReference type="Proteomes" id="UP000215335">
    <property type="component" value="Unassembled WGS sequence"/>
</dbReference>
<evidence type="ECO:0008006" key="4">
    <source>
        <dbReference type="Google" id="ProtNLM"/>
    </source>
</evidence>
<organism evidence="2 3">
    <name type="scientific">Trichomalopsis sarcophagae</name>
    <dbReference type="NCBI Taxonomy" id="543379"/>
    <lineage>
        <taxon>Eukaryota</taxon>
        <taxon>Metazoa</taxon>
        <taxon>Ecdysozoa</taxon>
        <taxon>Arthropoda</taxon>
        <taxon>Hexapoda</taxon>
        <taxon>Insecta</taxon>
        <taxon>Pterygota</taxon>
        <taxon>Neoptera</taxon>
        <taxon>Endopterygota</taxon>
        <taxon>Hymenoptera</taxon>
        <taxon>Apocrita</taxon>
        <taxon>Proctotrupomorpha</taxon>
        <taxon>Chalcidoidea</taxon>
        <taxon>Pteromalidae</taxon>
        <taxon>Pteromalinae</taxon>
        <taxon>Trichomalopsis</taxon>
    </lineage>
</organism>
<dbReference type="AlphaFoldDB" id="A0A232FJT8"/>
<evidence type="ECO:0000313" key="2">
    <source>
        <dbReference type="EMBL" id="OXU30994.1"/>
    </source>
</evidence>
<dbReference type="Gene3D" id="2.60.120.290">
    <property type="entry name" value="Spermadhesin, CUB domain"/>
    <property type="match status" value="1"/>
</dbReference>
<comment type="caution">
    <text evidence="2">The sequence shown here is derived from an EMBL/GenBank/DDBJ whole genome shotgun (WGS) entry which is preliminary data.</text>
</comment>
<gene>
    <name evidence="2" type="ORF">TSAR_007359</name>
</gene>